<sequence>MHMKMVRSLDRGRKRRSKEMWEELQMRKTDDSVTKHESFTPEEEDLIIKMHAATMATYCTTFTRKDEKKK</sequence>
<reference evidence="2 3" key="1">
    <citation type="submission" date="2020-02" db="EMBL/GenBank/DDBJ databases">
        <authorList>
            <person name="Ma Q."/>
            <person name="Huang Y."/>
            <person name="Song X."/>
            <person name="Pei D."/>
        </authorList>
    </citation>
    <scope>NUCLEOTIDE SEQUENCE [LARGE SCALE GENOMIC DNA]</scope>
    <source>
        <strain evidence="2">Sxm20200214</strain>
        <tissue evidence="2">Leaf</tissue>
    </source>
</reference>
<protein>
    <submittedName>
        <fullName evidence="2">Uncharacterized protein</fullName>
    </submittedName>
</protein>
<gene>
    <name evidence="2" type="ORF">Bca52824_031918</name>
</gene>
<evidence type="ECO:0000313" key="3">
    <source>
        <dbReference type="Proteomes" id="UP000886595"/>
    </source>
</evidence>
<comment type="caution">
    <text evidence="2">The sequence shown here is derived from an EMBL/GenBank/DDBJ whole genome shotgun (WGS) entry which is preliminary data.</text>
</comment>
<dbReference type="Proteomes" id="UP000886595">
    <property type="component" value="Unassembled WGS sequence"/>
</dbReference>
<organism evidence="2 3">
    <name type="scientific">Brassica carinata</name>
    <name type="common">Ethiopian mustard</name>
    <name type="synonym">Abyssinian cabbage</name>
    <dbReference type="NCBI Taxonomy" id="52824"/>
    <lineage>
        <taxon>Eukaryota</taxon>
        <taxon>Viridiplantae</taxon>
        <taxon>Streptophyta</taxon>
        <taxon>Embryophyta</taxon>
        <taxon>Tracheophyta</taxon>
        <taxon>Spermatophyta</taxon>
        <taxon>Magnoliopsida</taxon>
        <taxon>eudicotyledons</taxon>
        <taxon>Gunneridae</taxon>
        <taxon>Pentapetalae</taxon>
        <taxon>rosids</taxon>
        <taxon>malvids</taxon>
        <taxon>Brassicales</taxon>
        <taxon>Brassicaceae</taxon>
        <taxon>Brassiceae</taxon>
        <taxon>Brassica</taxon>
    </lineage>
</organism>
<dbReference type="EMBL" id="JAAMPC010000007">
    <property type="protein sequence ID" value="KAG2303267.1"/>
    <property type="molecule type" value="Genomic_DNA"/>
</dbReference>
<feature type="compositionally biased region" description="Basic and acidic residues" evidence="1">
    <location>
        <begin position="18"/>
        <end position="39"/>
    </location>
</feature>
<dbReference type="AlphaFoldDB" id="A0A8X7SC28"/>
<evidence type="ECO:0000313" key="2">
    <source>
        <dbReference type="EMBL" id="KAG2303267.1"/>
    </source>
</evidence>
<keyword evidence="3" id="KW-1185">Reference proteome</keyword>
<name>A0A8X7SC28_BRACI</name>
<evidence type="ECO:0000256" key="1">
    <source>
        <dbReference type="SAM" id="MobiDB-lite"/>
    </source>
</evidence>
<proteinExistence type="predicted"/>
<feature type="region of interest" description="Disordered" evidence="1">
    <location>
        <begin position="1"/>
        <end position="39"/>
    </location>
</feature>
<accession>A0A8X7SC28</accession>